<organism evidence="2 3">
    <name type="scientific">Pseudomonas fluorescens</name>
    <dbReference type="NCBI Taxonomy" id="294"/>
    <lineage>
        <taxon>Bacteria</taxon>
        <taxon>Pseudomonadati</taxon>
        <taxon>Pseudomonadota</taxon>
        <taxon>Gammaproteobacteria</taxon>
        <taxon>Pseudomonadales</taxon>
        <taxon>Pseudomonadaceae</taxon>
        <taxon>Pseudomonas</taxon>
    </lineage>
</organism>
<dbReference type="Proteomes" id="UP000285757">
    <property type="component" value="Unassembled WGS sequence"/>
</dbReference>
<comment type="caution">
    <text evidence="2">The sequence shown here is derived from an EMBL/GenBank/DDBJ whole genome shotgun (WGS) entry which is preliminary data.</text>
</comment>
<evidence type="ECO:0000313" key="3">
    <source>
        <dbReference type="Proteomes" id="UP000285757"/>
    </source>
</evidence>
<name>A0A423LN54_PSEFL</name>
<reference evidence="2 3" key="1">
    <citation type="submission" date="2016-10" db="EMBL/GenBank/DDBJ databases">
        <title>Comparative genome analysis of multiple Pseudomonas spp. focuses on biocontrol and plant growth promoting traits.</title>
        <authorList>
            <person name="Tao X.-Y."/>
            <person name="Taylor C.G."/>
        </authorList>
    </citation>
    <scope>NUCLEOTIDE SEQUENCE [LARGE SCALE GENOMIC DNA]</scope>
    <source>
        <strain evidence="2 3">24D3</strain>
    </source>
</reference>
<dbReference type="RefSeq" id="WP_123532064.1">
    <property type="nucleotide sequence ID" value="NZ_MOBU01000006.1"/>
</dbReference>
<dbReference type="AlphaFoldDB" id="A0A423LN54"/>
<protein>
    <submittedName>
        <fullName evidence="2">Uncharacterized protein</fullName>
    </submittedName>
</protein>
<feature type="region of interest" description="Disordered" evidence="1">
    <location>
        <begin position="32"/>
        <end position="56"/>
    </location>
</feature>
<proteinExistence type="predicted"/>
<dbReference type="EMBL" id="MOBU01000006">
    <property type="protein sequence ID" value="RON69770.1"/>
    <property type="molecule type" value="Genomic_DNA"/>
</dbReference>
<gene>
    <name evidence="2" type="ORF">BK671_10210</name>
</gene>
<sequence>MPIDDLDRELLSPWPLQLLAGISPVINDPAPPDDVPLAGLPHSAFTDQNSDHTGATIAQVDPPMGDYEAITVYGLTPANPTPLLIERKVLADPNAPTLFLLAQTLFVEGVNIFY</sequence>
<evidence type="ECO:0000256" key="1">
    <source>
        <dbReference type="SAM" id="MobiDB-lite"/>
    </source>
</evidence>
<accession>A0A423LN54</accession>
<evidence type="ECO:0000313" key="2">
    <source>
        <dbReference type="EMBL" id="RON69770.1"/>
    </source>
</evidence>